<dbReference type="AlphaFoldDB" id="A0A0F5JVM0"/>
<reference evidence="1 2" key="1">
    <citation type="submission" date="2015-03" db="EMBL/GenBank/DDBJ databases">
        <title>Draft Genome Sequence of Burkholderia andropogonis type strain ICMP2807, isolated from Sorghum bicolor.</title>
        <authorList>
            <person name="Lopes-Santos L."/>
            <person name="Castro D.B."/>
            <person name="Ottoboni L.M."/>
            <person name="Park D."/>
            <person name="Weirc B.S."/>
            <person name="Destefano S.A."/>
        </authorList>
    </citation>
    <scope>NUCLEOTIDE SEQUENCE [LARGE SCALE GENOMIC DNA]</scope>
    <source>
        <strain evidence="1 2">ICMP2807</strain>
    </source>
</reference>
<gene>
    <name evidence="1" type="ORF">WM40_23840</name>
</gene>
<proteinExistence type="predicted"/>
<evidence type="ECO:0000313" key="2">
    <source>
        <dbReference type="Proteomes" id="UP000033618"/>
    </source>
</evidence>
<protein>
    <submittedName>
        <fullName evidence="1">Uncharacterized protein</fullName>
    </submittedName>
</protein>
<sequence length="96" mass="10047">MPRSRQGMQGLTPSTATVQTVSYSTSPYTYANSTQGIQSVQVTGGAVSLIELLDKSGTATTIGSSSLGLLSGTFILQPGYSIRVTWAVTKPTIIVY</sequence>
<dbReference type="PATRIC" id="fig|28092.6.peg.5604"/>
<evidence type="ECO:0000313" key="1">
    <source>
        <dbReference type="EMBL" id="KKB61332.1"/>
    </source>
</evidence>
<accession>A0A0F5JVM0</accession>
<comment type="caution">
    <text evidence="1">The sequence shown here is derived from an EMBL/GenBank/DDBJ whole genome shotgun (WGS) entry which is preliminary data.</text>
</comment>
<dbReference type="EMBL" id="LAQU01000049">
    <property type="protein sequence ID" value="KKB61332.1"/>
    <property type="molecule type" value="Genomic_DNA"/>
</dbReference>
<name>A0A0F5JVM0_9BURK</name>
<dbReference type="STRING" id="28092.WM40_23840"/>
<keyword evidence="2" id="KW-1185">Reference proteome</keyword>
<dbReference type="RefSeq" id="WP_082103160.1">
    <property type="nucleotide sequence ID" value="NZ_LAQU01000049.1"/>
</dbReference>
<organism evidence="1 2">
    <name type="scientific">Robbsia andropogonis</name>
    <dbReference type="NCBI Taxonomy" id="28092"/>
    <lineage>
        <taxon>Bacteria</taxon>
        <taxon>Pseudomonadati</taxon>
        <taxon>Pseudomonadota</taxon>
        <taxon>Betaproteobacteria</taxon>
        <taxon>Burkholderiales</taxon>
        <taxon>Burkholderiaceae</taxon>
        <taxon>Robbsia</taxon>
    </lineage>
</organism>
<dbReference type="Proteomes" id="UP000033618">
    <property type="component" value="Unassembled WGS sequence"/>
</dbReference>